<dbReference type="InterPro" id="IPR015424">
    <property type="entry name" value="PyrdxlP-dep_Trfase"/>
</dbReference>
<comment type="catalytic activity">
    <reaction evidence="2">
        <text>(sulfur carrier)-H + L-cysteine = (sulfur carrier)-SH + L-alanine</text>
        <dbReference type="Rhea" id="RHEA:43892"/>
        <dbReference type="Rhea" id="RHEA-COMP:14737"/>
        <dbReference type="Rhea" id="RHEA-COMP:14739"/>
        <dbReference type="ChEBI" id="CHEBI:29917"/>
        <dbReference type="ChEBI" id="CHEBI:35235"/>
        <dbReference type="ChEBI" id="CHEBI:57972"/>
        <dbReference type="ChEBI" id="CHEBI:64428"/>
        <dbReference type="EC" id="2.8.1.7"/>
    </reaction>
</comment>
<reference evidence="3" key="1">
    <citation type="journal article" date="2021" name="PeerJ">
        <title>Extensive microbial diversity within the chicken gut microbiome revealed by metagenomics and culture.</title>
        <authorList>
            <person name="Gilroy R."/>
            <person name="Ravi A."/>
            <person name="Getino M."/>
            <person name="Pursley I."/>
            <person name="Horton D.L."/>
            <person name="Alikhan N.F."/>
            <person name="Baker D."/>
            <person name="Gharbi K."/>
            <person name="Hall N."/>
            <person name="Watson M."/>
            <person name="Adriaenssens E.M."/>
            <person name="Foster-Nyarko E."/>
            <person name="Jarju S."/>
            <person name="Secka A."/>
            <person name="Antonio M."/>
            <person name="Oren A."/>
            <person name="Chaudhuri R.R."/>
            <person name="La Ragione R."/>
            <person name="Hildebrand F."/>
            <person name="Pallen M.J."/>
        </authorList>
    </citation>
    <scope>NUCLEOTIDE SEQUENCE</scope>
    <source>
        <strain evidence="3">ChiHjej8B7-3636</strain>
    </source>
</reference>
<protein>
    <submittedName>
        <fullName evidence="3">Cysteine desulfurase</fullName>
    </submittedName>
</protein>
<dbReference type="InterPro" id="IPR015422">
    <property type="entry name" value="PyrdxlP-dep_Trfase_small"/>
</dbReference>
<sequence>PVDRLPQIASFTIEGTGGETVLTDLARRGVLASSGSACSAAHENASHVLLAIGADEDVARTAIRFSLSAQADDLGPVARALAASALANLPGPDR</sequence>
<organism evidence="3 4">
    <name type="scientific">Candidatus Microbacterium stercoravium</name>
    <dbReference type="NCBI Taxonomy" id="2838697"/>
    <lineage>
        <taxon>Bacteria</taxon>
        <taxon>Bacillati</taxon>
        <taxon>Actinomycetota</taxon>
        <taxon>Actinomycetes</taxon>
        <taxon>Micrococcales</taxon>
        <taxon>Microbacteriaceae</taxon>
        <taxon>Microbacterium</taxon>
    </lineage>
</organism>
<dbReference type="Proteomes" id="UP000824220">
    <property type="component" value="Unassembled WGS sequence"/>
</dbReference>
<dbReference type="AlphaFoldDB" id="A0A9D2KHU6"/>
<evidence type="ECO:0000313" key="4">
    <source>
        <dbReference type="Proteomes" id="UP000824220"/>
    </source>
</evidence>
<comment type="caution">
    <text evidence="3">The sequence shown here is derived from an EMBL/GenBank/DDBJ whole genome shotgun (WGS) entry which is preliminary data.</text>
</comment>
<proteinExistence type="predicted"/>
<evidence type="ECO:0000313" key="3">
    <source>
        <dbReference type="EMBL" id="HJA04756.1"/>
    </source>
</evidence>
<comment type="cofactor">
    <cofactor evidence="1">
        <name>pyridoxal 5'-phosphate</name>
        <dbReference type="ChEBI" id="CHEBI:597326"/>
    </cofactor>
</comment>
<accession>A0A9D2KHU6</accession>
<dbReference type="GO" id="GO:0031071">
    <property type="term" value="F:cysteine desulfurase activity"/>
    <property type="evidence" value="ECO:0007669"/>
    <property type="project" value="UniProtKB-EC"/>
</dbReference>
<feature type="non-terminal residue" evidence="3">
    <location>
        <position position="1"/>
    </location>
</feature>
<reference evidence="3" key="2">
    <citation type="submission" date="2021-04" db="EMBL/GenBank/DDBJ databases">
        <authorList>
            <person name="Gilroy R."/>
        </authorList>
    </citation>
    <scope>NUCLEOTIDE SEQUENCE</scope>
    <source>
        <strain evidence="3">ChiHjej8B7-3636</strain>
    </source>
</reference>
<dbReference type="Gene3D" id="3.90.1150.10">
    <property type="entry name" value="Aspartate Aminotransferase, domain 1"/>
    <property type="match status" value="1"/>
</dbReference>
<dbReference type="EMBL" id="DXAM01000111">
    <property type="protein sequence ID" value="HJA04756.1"/>
    <property type="molecule type" value="Genomic_DNA"/>
</dbReference>
<dbReference type="SUPFAM" id="SSF53383">
    <property type="entry name" value="PLP-dependent transferases"/>
    <property type="match status" value="1"/>
</dbReference>
<dbReference type="PANTHER" id="PTHR11601">
    <property type="entry name" value="CYSTEINE DESULFURYLASE FAMILY MEMBER"/>
    <property type="match status" value="1"/>
</dbReference>
<gene>
    <name evidence="3" type="ORF">H9800_07825</name>
</gene>
<evidence type="ECO:0000256" key="1">
    <source>
        <dbReference type="ARBA" id="ARBA00001933"/>
    </source>
</evidence>
<evidence type="ECO:0000256" key="2">
    <source>
        <dbReference type="ARBA" id="ARBA00050776"/>
    </source>
</evidence>
<dbReference type="PANTHER" id="PTHR11601:SF34">
    <property type="entry name" value="CYSTEINE DESULFURASE"/>
    <property type="match status" value="1"/>
</dbReference>
<name>A0A9D2KHU6_9MICO</name>